<evidence type="ECO:0000313" key="2">
    <source>
        <dbReference type="EMBL" id="KAJ8450172.1"/>
    </source>
</evidence>
<evidence type="ECO:0000256" key="1">
    <source>
        <dbReference type="SAM" id="MobiDB-lite"/>
    </source>
</evidence>
<feature type="compositionally biased region" description="Polar residues" evidence="1">
    <location>
        <begin position="111"/>
        <end position="120"/>
    </location>
</feature>
<comment type="caution">
    <text evidence="2">The sequence shown here is derived from an EMBL/GenBank/DDBJ whole genome shotgun (WGS) entry which is preliminary data.</text>
</comment>
<sequence length="181" mass="20493">MDFEEQFINPEPEVTDMSKGHVQDYSMILTSISIDRFATRNVEEGNIIEFFDKCTVSYLHIRIHRNDHQTQMSNIIGSVNQEYPTTIAFQLSAQQYDTHKRGKQCTKKSSRTQQKTSICQPSHEPNMARTGLNLNYLMLTQLRGTGKIAITRNKSSAGDALKLTNSIKAIIPKVCAARGRL</sequence>
<proteinExistence type="predicted"/>
<dbReference type="Proteomes" id="UP001153076">
    <property type="component" value="Unassembled WGS sequence"/>
</dbReference>
<organism evidence="2 3">
    <name type="scientific">Carnegiea gigantea</name>
    <dbReference type="NCBI Taxonomy" id="171969"/>
    <lineage>
        <taxon>Eukaryota</taxon>
        <taxon>Viridiplantae</taxon>
        <taxon>Streptophyta</taxon>
        <taxon>Embryophyta</taxon>
        <taxon>Tracheophyta</taxon>
        <taxon>Spermatophyta</taxon>
        <taxon>Magnoliopsida</taxon>
        <taxon>eudicotyledons</taxon>
        <taxon>Gunneridae</taxon>
        <taxon>Pentapetalae</taxon>
        <taxon>Caryophyllales</taxon>
        <taxon>Cactineae</taxon>
        <taxon>Cactaceae</taxon>
        <taxon>Cactoideae</taxon>
        <taxon>Echinocereeae</taxon>
        <taxon>Carnegiea</taxon>
    </lineage>
</organism>
<accession>A0A9Q1KVB8</accession>
<dbReference type="AlphaFoldDB" id="A0A9Q1KVB8"/>
<gene>
    <name evidence="2" type="ORF">Cgig2_033366</name>
</gene>
<feature type="region of interest" description="Disordered" evidence="1">
    <location>
        <begin position="102"/>
        <end position="125"/>
    </location>
</feature>
<dbReference type="EMBL" id="JAKOGI010000017">
    <property type="protein sequence ID" value="KAJ8450172.1"/>
    <property type="molecule type" value="Genomic_DNA"/>
</dbReference>
<evidence type="ECO:0000313" key="3">
    <source>
        <dbReference type="Proteomes" id="UP001153076"/>
    </source>
</evidence>
<reference evidence="2" key="1">
    <citation type="submission" date="2022-04" db="EMBL/GenBank/DDBJ databases">
        <title>Carnegiea gigantea Genome sequencing and assembly v2.</title>
        <authorList>
            <person name="Copetti D."/>
            <person name="Sanderson M.J."/>
            <person name="Burquez A."/>
            <person name="Wojciechowski M.F."/>
        </authorList>
    </citation>
    <scope>NUCLEOTIDE SEQUENCE</scope>
    <source>
        <strain evidence="2">SGP5-SGP5p</strain>
        <tissue evidence="2">Aerial part</tissue>
    </source>
</reference>
<keyword evidence="3" id="KW-1185">Reference proteome</keyword>
<name>A0A9Q1KVB8_9CARY</name>
<protein>
    <submittedName>
        <fullName evidence="2">Uncharacterized protein</fullName>
    </submittedName>
</protein>